<reference evidence="1" key="1">
    <citation type="submission" date="2023-05" db="EMBL/GenBank/DDBJ databases">
        <title>Metabolic capabilities are highly conserved among human nasal-associated Corynebacterium species in pangenomic analyses.</title>
        <authorList>
            <person name="Tran T.H."/>
            <person name="Roberts A.Q."/>
            <person name="Escapa I.F."/>
            <person name="Gao W."/>
            <person name="Conlan S."/>
            <person name="Kong H."/>
            <person name="Segre J.A."/>
            <person name="Kelly M.S."/>
            <person name="Lemon K.P."/>
        </authorList>
    </citation>
    <scope>NUCLEOTIDE SEQUENCE</scope>
    <source>
        <strain evidence="1">KPL2618</strain>
    </source>
</reference>
<proteinExistence type="predicted"/>
<accession>A0AAP4BVE0</accession>
<comment type="caution">
    <text evidence="1">The sequence shown here is derived from an EMBL/GenBank/DDBJ whole genome shotgun (WGS) entry which is preliminary data.</text>
</comment>
<dbReference type="AlphaFoldDB" id="A0AAP4BVE0"/>
<evidence type="ECO:0000313" key="1">
    <source>
        <dbReference type="EMBL" id="MDK4333820.1"/>
    </source>
</evidence>
<dbReference type="Proteomes" id="UP001230317">
    <property type="component" value="Unassembled WGS sequence"/>
</dbReference>
<dbReference type="RefSeq" id="WP_126319450.1">
    <property type="nucleotide sequence ID" value="NZ_CP100379.1"/>
</dbReference>
<gene>
    <name evidence="1" type="ORF">QPX58_00055</name>
</gene>
<sequence>MSSSPITFIAWDAADLAGVREVLAGLRRDGVFLFRASLALETSWLGDGAQDFYGTAWEWGPDDSELFFELARRSKLLMTIDATVICCGYDEDVEEARECIAQELVVANSAQELKRLLIGAEETR</sequence>
<evidence type="ECO:0000313" key="2">
    <source>
        <dbReference type="Proteomes" id="UP001230317"/>
    </source>
</evidence>
<name>A0AAP4BVE0_9CORY</name>
<dbReference type="EMBL" id="JASNVU010000001">
    <property type="protein sequence ID" value="MDK4333820.1"/>
    <property type="molecule type" value="Genomic_DNA"/>
</dbReference>
<protein>
    <submittedName>
        <fullName evidence="1">Uncharacterized protein</fullName>
    </submittedName>
</protein>
<organism evidence="1 2">
    <name type="scientific">Corynebacterium accolens</name>
    <dbReference type="NCBI Taxonomy" id="38284"/>
    <lineage>
        <taxon>Bacteria</taxon>
        <taxon>Bacillati</taxon>
        <taxon>Actinomycetota</taxon>
        <taxon>Actinomycetes</taxon>
        <taxon>Mycobacteriales</taxon>
        <taxon>Corynebacteriaceae</taxon>
        <taxon>Corynebacterium</taxon>
    </lineage>
</organism>